<evidence type="ECO:0000256" key="1">
    <source>
        <dbReference type="ARBA" id="ARBA00022729"/>
    </source>
</evidence>
<accession>A0ABM8DQ72</accession>
<dbReference type="Pfam" id="PF13505">
    <property type="entry name" value="OMP_b-brl"/>
    <property type="match status" value="1"/>
</dbReference>
<proteinExistence type="predicted"/>
<evidence type="ECO:0000313" key="5">
    <source>
        <dbReference type="Proteomes" id="UP001242010"/>
    </source>
</evidence>
<gene>
    <name evidence="4" type="ORF">GETHOR_11960</name>
</gene>
<organism evidence="4 5">
    <name type="scientific">Geothrix oryzae</name>
    <dbReference type="NCBI Taxonomy" id="2927975"/>
    <lineage>
        <taxon>Bacteria</taxon>
        <taxon>Pseudomonadati</taxon>
        <taxon>Acidobacteriota</taxon>
        <taxon>Holophagae</taxon>
        <taxon>Holophagales</taxon>
        <taxon>Holophagaceae</taxon>
        <taxon>Geothrix</taxon>
    </lineage>
</organism>
<sequence length="186" mass="20281">MKSPLRLVFCLTGLALVSSPLFAQDLKFGLQGTIAYPTSDLGDKGLLDKSLGYGLGAHMVIGFSGGHAIVPRLDYTYFEKTSPTRKVQTLQLGADYNYYFSKQVNKGCYVGAGAGFGMAKFEMDLPGMSDDDTPNSVYGSVSAGYMFTPNMGAELRYTYAKYEPELFGTKPDITAPTLNATFIYRF</sequence>
<protein>
    <recommendedName>
        <fullName evidence="3">Outer membrane protein beta-barrel domain-containing protein</fullName>
    </recommendedName>
</protein>
<dbReference type="Gene3D" id="2.40.160.20">
    <property type="match status" value="1"/>
</dbReference>
<feature type="chain" id="PRO_5047162271" description="Outer membrane protein beta-barrel domain-containing protein" evidence="2">
    <location>
        <begin position="24"/>
        <end position="186"/>
    </location>
</feature>
<feature type="signal peptide" evidence="2">
    <location>
        <begin position="1"/>
        <end position="23"/>
    </location>
</feature>
<keyword evidence="5" id="KW-1185">Reference proteome</keyword>
<dbReference type="InterPro" id="IPR011250">
    <property type="entry name" value="OMP/PagP_B-barrel"/>
</dbReference>
<dbReference type="InterPro" id="IPR027385">
    <property type="entry name" value="Beta-barrel_OMP"/>
</dbReference>
<evidence type="ECO:0000259" key="3">
    <source>
        <dbReference type="Pfam" id="PF13505"/>
    </source>
</evidence>
<dbReference type="SUPFAM" id="SSF56925">
    <property type="entry name" value="OMPA-like"/>
    <property type="match status" value="1"/>
</dbReference>
<dbReference type="Proteomes" id="UP001242010">
    <property type="component" value="Chromosome"/>
</dbReference>
<dbReference type="EMBL" id="AP027079">
    <property type="protein sequence ID" value="BDU69095.1"/>
    <property type="molecule type" value="Genomic_DNA"/>
</dbReference>
<feature type="domain" description="Outer membrane protein beta-barrel" evidence="3">
    <location>
        <begin position="11"/>
        <end position="186"/>
    </location>
</feature>
<reference evidence="5" key="1">
    <citation type="journal article" date="2023" name="Int. J. Syst. Evol. Microbiol.">
        <title>Mesoterricola silvestris gen. nov., sp. nov., Mesoterricola sediminis sp. nov., Geothrix oryzae sp. nov., Geothrix edaphica sp. nov., Geothrix rubra sp. nov., and Geothrix limicola sp. nov., six novel members of Acidobacteriota isolated from soils.</title>
        <authorList>
            <person name="Itoh H."/>
            <person name="Sugisawa Y."/>
            <person name="Mise K."/>
            <person name="Xu Z."/>
            <person name="Kuniyasu M."/>
            <person name="Ushijima N."/>
            <person name="Kawano K."/>
            <person name="Kobayashi E."/>
            <person name="Shiratori Y."/>
            <person name="Masuda Y."/>
            <person name="Senoo K."/>
        </authorList>
    </citation>
    <scope>NUCLEOTIDE SEQUENCE [LARGE SCALE GENOMIC DNA]</scope>
    <source>
        <strain evidence="5">Red222</strain>
    </source>
</reference>
<keyword evidence="1 2" id="KW-0732">Signal</keyword>
<evidence type="ECO:0000313" key="4">
    <source>
        <dbReference type="EMBL" id="BDU69095.1"/>
    </source>
</evidence>
<evidence type="ECO:0000256" key="2">
    <source>
        <dbReference type="SAM" id="SignalP"/>
    </source>
</evidence>
<dbReference type="RefSeq" id="WP_286355724.1">
    <property type="nucleotide sequence ID" value="NZ_AP027079.1"/>
</dbReference>
<name>A0ABM8DQ72_9BACT</name>